<comment type="caution">
    <text evidence="1">The sequence shown here is derived from an EMBL/GenBank/DDBJ whole genome shotgun (WGS) entry which is preliminary data.</text>
</comment>
<sequence>MAAPFSFGDPVSYRRSDGSTVDAVVVGPNPGPPRAVWDIFPPYPRFLPGPSGGRACHCLHPSFDSFWKECSGLTVPANVARGRSTYACGTSATAKC</sequence>
<dbReference type="EMBL" id="AUSU01010560">
    <property type="protein sequence ID" value="EPS57161.1"/>
    <property type="molecule type" value="Genomic_DNA"/>
</dbReference>
<gene>
    <name evidence="1" type="ORF">M569_17660</name>
</gene>
<evidence type="ECO:0000313" key="2">
    <source>
        <dbReference type="Proteomes" id="UP000015453"/>
    </source>
</evidence>
<dbReference type="Proteomes" id="UP000015453">
    <property type="component" value="Unassembled WGS sequence"/>
</dbReference>
<organism evidence="1 2">
    <name type="scientific">Genlisea aurea</name>
    <dbReference type="NCBI Taxonomy" id="192259"/>
    <lineage>
        <taxon>Eukaryota</taxon>
        <taxon>Viridiplantae</taxon>
        <taxon>Streptophyta</taxon>
        <taxon>Embryophyta</taxon>
        <taxon>Tracheophyta</taxon>
        <taxon>Spermatophyta</taxon>
        <taxon>Magnoliopsida</taxon>
        <taxon>eudicotyledons</taxon>
        <taxon>Gunneridae</taxon>
        <taxon>Pentapetalae</taxon>
        <taxon>asterids</taxon>
        <taxon>lamiids</taxon>
        <taxon>Lamiales</taxon>
        <taxon>Lentibulariaceae</taxon>
        <taxon>Genlisea</taxon>
    </lineage>
</organism>
<feature type="non-terminal residue" evidence="1">
    <location>
        <position position="96"/>
    </location>
</feature>
<protein>
    <submittedName>
        <fullName evidence="1">Uncharacterized protein</fullName>
    </submittedName>
</protein>
<keyword evidence="2" id="KW-1185">Reference proteome</keyword>
<name>S8BYA3_9LAMI</name>
<proteinExistence type="predicted"/>
<reference evidence="1 2" key="1">
    <citation type="journal article" date="2013" name="BMC Genomics">
        <title>The miniature genome of a carnivorous plant Genlisea aurea contains a low number of genes and short non-coding sequences.</title>
        <authorList>
            <person name="Leushkin E.V."/>
            <person name="Sutormin R.A."/>
            <person name="Nabieva E.R."/>
            <person name="Penin A.A."/>
            <person name="Kondrashov A.S."/>
            <person name="Logacheva M.D."/>
        </authorList>
    </citation>
    <scope>NUCLEOTIDE SEQUENCE [LARGE SCALE GENOMIC DNA]</scope>
</reference>
<dbReference type="AlphaFoldDB" id="S8BYA3"/>
<evidence type="ECO:0000313" key="1">
    <source>
        <dbReference type="EMBL" id="EPS57161.1"/>
    </source>
</evidence>
<accession>S8BYA3</accession>